<evidence type="ECO:0000313" key="3">
    <source>
        <dbReference type="EMBL" id="CAD7280865.1"/>
    </source>
</evidence>
<proteinExistence type="predicted"/>
<feature type="region of interest" description="Disordered" evidence="1">
    <location>
        <begin position="1"/>
        <end position="20"/>
    </location>
</feature>
<name>A0A7R9GFT7_9CRUS</name>
<organism evidence="3">
    <name type="scientific">Notodromas monacha</name>
    <dbReference type="NCBI Taxonomy" id="399045"/>
    <lineage>
        <taxon>Eukaryota</taxon>
        <taxon>Metazoa</taxon>
        <taxon>Ecdysozoa</taxon>
        <taxon>Arthropoda</taxon>
        <taxon>Crustacea</taxon>
        <taxon>Oligostraca</taxon>
        <taxon>Ostracoda</taxon>
        <taxon>Podocopa</taxon>
        <taxon>Podocopida</taxon>
        <taxon>Cypridocopina</taxon>
        <taxon>Cypridoidea</taxon>
        <taxon>Cyprididae</taxon>
        <taxon>Notodromas</taxon>
    </lineage>
</organism>
<feature type="compositionally biased region" description="Basic and acidic residues" evidence="1">
    <location>
        <begin position="1"/>
        <end position="17"/>
    </location>
</feature>
<keyword evidence="2" id="KW-0812">Transmembrane</keyword>
<sequence length="173" mass="19594">MERKVSKSKEHSGDSRSLRTFSGSCYIGPEGFQMKMPPENSPMLIDKKSYSTPGPFIEGRIPVALRGGLQFHGPVQNLRRRKKETNAAKISESWNTVVKDRWSNLVREDTESDTNLLSWISSFSSDDDPIFFGLIFVLSVLMICMLFVYVYLILEVIERTSSTSETIAKFLGN</sequence>
<gene>
    <name evidence="3" type="ORF">NMOB1V02_LOCUS8522</name>
</gene>
<keyword evidence="4" id="KW-1185">Reference proteome</keyword>
<keyword evidence="2" id="KW-1133">Transmembrane helix</keyword>
<dbReference type="AlphaFoldDB" id="A0A7R9GFT7"/>
<feature type="transmembrane region" description="Helical" evidence="2">
    <location>
        <begin position="130"/>
        <end position="154"/>
    </location>
</feature>
<evidence type="ECO:0000256" key="1">
    <source>
        <dbReference type="SAM" id="MobiDB-lite"/>
    </source>
</evidence>
<evidence type="ECO:0000313" key="4">
    <source>
        <dbReference type="Proteomes" id="UP000678499"/>
    </source>
</evidence>
<dbReference type="EMBL" id="OA884482">
    <property type="protein sequence ID" value="CAD7280865.1"/>
    <property type="molecule type" value="Genomic_DNA"/>
</dbReference>
<accession>A0A7R9GFT7</accession>
<keyword evidence="2" id="KW-0472">Membrane</keyword>
<reference evidence="3" key="1">
    <citation type="submission" date="2020-11" db="EMBL/GenBank/DDBJ databases">
        <authorList>
            <person name="Tran Van P."/>
        </authorList>
    </citation>
    <scope>NUCLEOTIDE SEQUENCE</scope>
</reference>
<protein>
    <submittedName>
        <fullName evidence="3">Uncharacterized protein</fullName>
    </submittedName>
</protein>
<evidence type="ECO:0000256" key="2">
    <source>
        <dbReference type="SAM" id="Phobius"/>
    </source>
</evidence>
<dbReference type="Proteomes" id="UP000678499">
    <property type="component" value="Unassembled WGS sequence"/>
</dbReference>
<dbReference type="EMBL" id="CAJPEX010002445">
    <property type="protein sequence ID" value="CAG0921017.1"/>
    <property type="molecule type" value="Genomic_DNA"/>
</dbReference>